<dbReference type="AlphaFoldDB" id="A0A5B2WVT8"/>
<reference evidence="1 2" key="2">
    <citation type="submission" date="2019-09" db="EMBL/GenBank/DDBJ databases">
        <authorList>
            <person name="Jin C."/>
        </authorList>
    </citation>
    <scope>NUCLEOTIDE SEQUENCE [LARGE SCALE GENOMIC DNA]</scope>
    <source>
        <strain evidence="1 2">AN110305</strain>
    </source>
</reference>
<comment type="caution">
    <text evidence="1">The sequence shown here is derived from an EMBL/GenBank/DDBJ whole genome shotgun (WGS) entry which is preliminary data.</text>
</comment>
<name>A0A5B2WVT8_9PSEU</name>
<keyword evidence="2" id="KW-1185">Reference proteome</keyword>
<reference evidence="1 2" key="1">
    <citation type="submission" date="2019-09" db="EMBL/GenBank/DDBJ databases">
        <title>Goodfellowia gen. nov., a new genus of the Pseudonocardineae related to Actinoalloteichus, containing Goodfellowia coeruleoviolacea gen. nov., comb. nov. gen. nov., comb. nov.</title>
        <authorList>
            <person name="Labeda D."/>
        </authorList>
    </citation>
    <scope>NUCLEOTIDE SEQUENCE [LARGE SCALE GENOMIC DNA]</scope>
    <source>
        <strain evidence="1 2">AN110305</strain>
    </source>
</reference>
<dbReference type="Proteomes" id="UP000323454">
    <property type="component" value="Unassembled WGS sequence"/>
</dbReference>
<sequence length="109" mass="11513">MKPKPPNGGKPVPAAQLDLAALPTDYPKSVWIEGDGTVLGLTGQEGGCSKVRADLTEQTDTVVRVHLVETSPVETRPCTMDLRYPPLTVHLAAPLGARTVAVTVSAEKK</sequence>
<proteinExistence type="predicted"/>
<protein>
    <submittedName>
        <fullName evidence="1">Uncharacterized protein</fullName>
    </submittedName>
</protein>
<evidence type="ECO:0000313" key="1">
    <source>
        <dbReference type="EMBL" id="KAA2254980.1"/>
    </source>
</evidence>
<gene>
    <name evidence="1" type="ORF">F0L68_29500</name>
</gene>
<evidence type="ECO:0000313" key="2">
    <source>
        <dbReference type="Proteomes" id="UP000323454"/>
    </source>
</evidence>
<accession>A0A5B2WVT8</accession>
<dbReference type="OrthoDB" id="3629194at2"/>
<organism evidence="1 2">
    <name type="scientific">Solihabitans fulvus</name>
    <dbReference type="NCBI Taxonomy" id="1892852"/>
    <lineage>
        <taxon>Bacteria</taxon>
        <taxon>Bacillati</taxon>
        <taxon>Actinomycetota</taxon>
        <taxon>Actinomycetes</taxon>
        <taxon>Pseudonocardiales</taxon>
        <taxon>Pseudonocardiaceae</taxon>
        <taxon>Solihabitans</taxon>
    </lineage>
</organism>
<dbReference type="EMBL" id="VUOB01000059">
    <property type="protein sequence ID" value="KAA2254980.1"/>
    <property type="molecule type" value="Genomic_DNA"/>
</dbReference>